<accession>A0ABR2ZMD4</accession>
<gene>
    <name evidence="2" type="ORF">AAF712_011021</name>
</gene>
<protein>
    <submittedName>
        <fullName evidence="2">Uncharacterized protein</fullName>
    </submittedName>
</protein>
<keyword evidence="1" id="KW-0732">Signal</keyword>
<evidence type="ECO:0000313" key="3">
    <source>
        <dbReference type="Proteomes" id="UP001437256"/>
    </source>
</evidence>
<feature type="chain" id="PRO_5046655781" evidence="1">
    <location>
        <begin position="23"/>
        <end position="260"/>
    </location>
</feature>
<feature type="signal peptide" evidence="1">
    <location>
        <begin position="1"/>
        <end position="22"/>
    </location>
</feature>
<dbReference type="EMBL" id="JBBXMP010000114">
    <property type="protein sequence ID" value="KAL0062094.1"/>
    <property type="molecule type" value="Genomic_DNA"/>
</dbReference>
<name>A0ABR2ZMD4_9AGAR</name>
<reference evidence="2 3" key="1">
    <citation type="submission" date="2024-05" db="EMBL/GenBank/DDBJ databases">
        <title>A draft genome resource for the thread blight pathogen Marasmius tenuissimus strain MS-2.</title>
        <authorList>
            <person name="Yulfo-Soto G.E."/>
            <person name="Baruah I.K."/>
            <person name="Amoako-Attah I."/>
            <person name="Bukari Y."/>
            <person name="Meinhardt L.W."/>
            <person name="Bailey B.A."/>
            <person name="Cohen S.P."/>
        </authorList>
    </citation>
    <scope>NUCLEOTIDE SEQUENCE [LARGE SCALE GENOMIC DNA]</scope>
    <source>
        <strain evidence="2 3">MS-2</strain>
    </source>
</reference>
<sequence length="260" mass="28964">MTCRKRLSSFILNTVVLGPARGSPCDERRFYLSPEEDSALNLVPYTPSPGMLVPPSPTHVSLLAVHWLPQHDPEFLLPRTVASPNLINLELDVLSLSQMYEALSLASLTLGQHIQVFRLLPVQWLPDFALGELRVAVVREWLCKMSSSLTTISIHASFTGVYQGGRVDFPNLTQFDSAAELLPLLGACPNLWSIQIRANEDDMNSPVLYQGYWPSVRSLSISKWIGNADELTDLMRSTQNATSFTLECMSFVTTVRLEIS</sequence>
<keyword evidence="3" id="KW-1185">Reference proteome</keyword>
<dbReference type="Proteomes" id="UP001437256">
    <property type="component" value="Unassembled WGS sequence"/>
</dbReference>
<evidence type="ECO:0000256" key="1">
    <source>
        <dbReference type="SAM" id="SignalP"/>
    </source>
</evidence>
<comment type="caution">
    <text evidence="2">The sequence shown here is derived from an EMBL/GenBank/DDBJ whole genome shotgun (WGS) entry which is preliminary data.</text>
</comment>
<organism evidence="2 3">
    <name type="scientific">Marasmius tenuissimus</name>
    <dbReference type="NCBI Taxonomy" id="585030"/>
    <lineage>
        <taxon>Eukaryota</taxon>
        <taxon>Fungi</taxon>
        <taxon>Dikarya</taxon>
        <taxon>Basidiomycota</taxon>
        <taxon>Agaricomycotina</taxon>
        <taxon>Agaricomycetes</taxon>
        <taxon>Agaricomycetidae</taxon>
        <taxon>Agaricales</taxon>
        <taxon>Marasmiineae</taxon>
        <taxon>Marasmiaceae</taxon>
        <taxon>Marasmius</taxon>
    </lineage>
</organism>
<proteinExistence type="predicted"/>
<evidence type="ECO:0000313" key="2">
    <source>
        <dbReference type="EMBL" id="KAL0062094.1"/>
    </source>
</evidence>